<evidence type="ECO:0000313" key="1">
    <source>
        <dbReference type="EMBL" id="KAJ8619318.1"/>
    </source>
</evidence>
<evidence type="ECO:0000313" key="2">
    <source>
        <dbReference type="Proteomes" id="UP001234297"/>
    </source>
</evidence>
<accession>A0ACC2KEH5</accession>
<protein>
    <submittedName>
        <fullName evidence="1">Uncharacterized protein</fullName>
    </submittedName>
</protein>
<reference evidence="1 2" key="1">
    <citation type="journal article" date="2022" name="Hortic Res">
        <title>A haplotype resolved chromosomal level avocado genome allows analysis of novel avocado genes.</title>
        <authorList>
            <person name="Nath O."/>
            <person name="Fletcher S.J."/>
            <person name="Hayward A."/>
            <person name="Shaw L.M."/>
            <person name="Masouleh A.K."/>
            <person name="Furtado A."/>
            <person name="Henry R.J."/>
            <person name="Mitter N."/>
        </authorList>
    </citation>
    <scope>NUCLEOTIDE SEQUENCE [LARGE SCALE GENOMIC DNA]</scope>
    <source>
        <strain evidence="2">cv. Hass</strain>
    </source>
</reference>
<comment type="caution">
    <text evidence="1">The sequence shown here is derived from an EMBL/GenBank/DDBJ whole genome shotgun (WGS) entry which is preliminary data.</text>
</comment>
<proteinExistence type="predicted"/>
<keyword evidence="2" id="KW-1185">Reference proteome</keyword>
<organism evidence="1 2">
    <name type="scientific">Persea americana</name>
    <name type="common">Avocado</name>
    <dbReference type="NCBI Taxonomy" id="3435"/>
    <lineage>
        <taxon>Eukaryota</taxon>
        <taxon>Viridiplantae</taxon>
        <taxon>Streptophyta</taxon>
        <taxon>Embryophyta</taxon>
        <taxon>Tracheophyta</taxon>
        <taxon>Spermatophyta</taxon>
        <taxon>Magnoliopsida</taxon>
        <taxon>Magnoliidae</taxon>
        <taxon>Laurales</taxon>
        <taxon>Lauraceae</taxon>
        <taxon>Persea</taxon>
    </lineage>
</organism>
<dbReference type="EMBL" id="CM056817">
    <property type="protein sequence ID" value="KAJ8619318.1"/>
    <property type="molecule type" value="Genomic_DNA"/>
</dbReference>
<dbReference type="Proteomes" id="UP001234297">
    <property type="component" value="Chromosome 9"/>
</dbReference>
<sequence>MIECTANDNTSEEPHMRSEVEIEHNTLDGNAAHEGETDLNVENPIRRPPSESQQPASVDPYVLGEESERKSSYEEDEESLDLSRSRSCYRNLISFRNAREAIENAEISFRLVKDFGSLK</sequence>
<gene>
    <name evidence="1" type="ORF">MRB53_027847</name>
</gene>
<name>A0ACC2KEH5_PERAE</name>